<dbReference type="InterPro" id="IPR042278">
    <property type="entry name" value="Mfa-like_1_N"/>
</dbReference>
<evidence type="ECO:0000256" key="1">
    <source>
        <dbReference type="SAM" id="SignalP"/>
    </source>
</evidence>
<dbReference type="AlphaFoldDB" id="A0A9D2HRZ8"/>
<gene>
    <name evidence="2" type="ORF">H9785_03410</name>
</gene>
<evidence type="ECO:0000313" key="3">
    <source>
        <dbReference type="Proteomes" id="UP000823860"/>
    </source>
</evidence>
<dbReference type="PROSITE" id="PS51257">
    <property type="entry name" value="PROKAR_LIPOPROTEIN"/>
    <property type="match status" value="1"/>
</dbReference>
<dbReference type="EMBL" id="DWZE01000043">
    <property type="protein sequence ID" value="HJA83003.1"/>
    <property type="molecule type" value="Genomic_DNA"/>
</dbReference>
<accession>A0A9D2HRZ8</accession>
<keyword evidence="1" id="KW-0732">Signal</keyword>
<proteinExistence type="predicted"/>
<dbReference type="Pfam" id="PF13149">
    <property type="entry name" value="Mfa_like_1"/>
    <property type="match status" value="1"/>
</dbReference>
<sequence length="313" mass="33440">MKGTKYLFLAATALSLAACSSDDENMGVNDGPVAAQITAGLNVPATRAENQTWGTDDAIGVTVTDAPASDMETEYRNVEYTINTGGNTQSGTFTSATGIYFQDENETVTFSAYFPYQSNLAADGIISQENISTMQTDAATQETIDYLYDDNVTATQTNPSVNFTFEHKMTKLILIVKTGAGFTPSEIATGWSFNLGGLIHKGTFDTNTGTAAADITASSVSTWNITNNRCEVDTEAGTRTYIMYLYPQTLASGLSFSATYDGQTYTTQAGAINPALKEGNSYEYTITVNQTGLTVSGCTIEDWIGHSDNVTAQ</sequence>
<dbReference type="CDD" id="cd13121">
    <property type="entry name" value="BF2867_like_C"/>
    <property type="match status" value="1"/>
</dbReference>
<reference evidence="2" key="2">
    <citation type="submission" date="2021-04" db="EMBL/GenBank/DDBJ databases">
        <authorList>
            <person name="Gilroy R."/>
        </authorList>
    </citation>
    <scope>NUCLEOTIDE SEQUENCE</scope>
    <source>
        <strain evidence="2">ChiHecec1B25-7008</strain>
    </source>
</reference>
<dbReference type="InterPro" id="IPR025049">
    <property type="entry name" value="Mfa-like_1"/>
</dbReference>
<dbReference type="Gene3D" id="2.60.40.2620">
    <property type="entry name" value="Fimbrillin-like"/>
    <property type="match status" value="1"/>
</dbReference>
<protein>
    <submittedName>
        <fullName evidence="2">Fimbrillin family protein</fullName>
    </submittedName>
</protein>
<organism evidence="2 3">
    <name type="scientific">Candidatus Bacteroides intestinavium</name>
    <dbReference type="NCBI Taxonomy" id="2838469"/>
    <lineage>
        <taxon>Bacteria</taxon>
        <taxon>Pseudomonadati</taxon>
        <taxon>Bacteroidota</taxon>
        <taxon>Bacteroidia</taxon>
        <taxon>Bacteroidales</taxon>
        <taxon>Bacteroidaceae</taxon>
        <taxon>Bacteroides</taxon>
    </lineage>
</organism>
<dbReference type="Gene3D" id="2.60.40.2630">
    <property type="match status" value="1"/>
</dbReference>
<reference evidence="2" key="1">
    <citation type="journal article" date="2021" name="PeerJ">
        <title>Extensive microbial diversity within the chicken gut microbiome revealed by metagenomics and culture.</title>
        <authorList>
            <person name="Gilroy R."/>
            <person name="Ravi A."/>
            <person name="Getino M."/>
            <person name="Pursley I."/>
            <person name="Horton D.L."/>
            <person name="Alikhan N.F."/>
            <person name="Baker D."/>
            <person name="Gharbi K."/>
            <person name="Hall N."/>
            <person name="Watson M."/>
            <person name="Adriaenssens E.M."/>
            <person name="Foster-Nyarko E."/>
            <person name="Jarju S."/>
            <person name="Secka A."/>
            <person name="Antonio M."/>
            <person name="Oren A."/>
            <person name="Chaudhuri R.R."/>
            <person name="La Ragione R."/>
            <person name="Hildebrand F."/>
            <person name="Pallen M.J."/>
        </authorList>
    </citation>
    <scope>NUCLEOTIDE SEQUENCE</scope>
    <source>
        <strain evidence="2">ChiHecec1B25-7008</strain>
    </source>
</reference>
<evidence type="ECO:0000313" key="2">
    <source>
        <dbReference type="EMBL" id="HJA83003.1"/>
    </source>
</evidence>
<dbReference type="Proteomes" id="UP000823860">
    <property type="component" value="Unassembled WGS sequence"/>
</dbReference>
<comment type="caution">
    <text evidence="2">The sequence shown here is derived from an EMBL/GenBank/DDBJ whole genome shotgun (WGS) entry which is preliminary data.</text>
</comment>
<feature type="chain" id="PRO_5039086239" evidence="1">
    <location>
        <begin position="21"/>
        <end position="313"/>
    </location>
</feature>
<feature type="signal peptide" evidence="1">
    <location>
        <begin position="1"/>
        <end position="20"/>
    </location>
</feature>
<name>A0A9D2HRZ8_9BACE</name>
<dbReference type="CDD" id="cd13120">
    <property type="entry name" value="BF2867_like_N"/>
    <property type="match status" value="1"/>
</dbReference>